<dbReference type="OrthoDB" id="241767at2759"/>
<reference evidence="2 3" key="1">
    <citation type="submission" date="2013-07" db="EMBL/GenBank/DDBJ databases">
        <authorList>
            <person name="Stoco P.H."/>
            <person name="Wagner G."/>
            <person name="Gerber A."/>
            <person name="Zaha A."/>
            <person name="Thompson C."/>
            <person name="Bartholomeu D.C."/>
            <person name="Luckemeyer D.D."/>
            <person name="Bahia D."/>
            <person name="Loreto E."/>
            <person name="Prestes E.B."/>
            <person name="Lima F.M."/>
            <person name="Rodrigues-Luiz G."/>
            <person name="Vallejo G.A."/>
            <person name="Filho J.F."/>
            <person name="Monteiro K.M."/>
            <person name="Tyler K.M."/>
            <person name="de Almeida L.G."/>
            <person name="Ortiz M.F."/>
            <person name="Siervo M.A."/>
            <person name="de Moraes M.H."/>
            <person name="Cunha O.L."/>
            <person name="Mendonca-Neto R."/>
            <person name="Silva R."/>
            <person name="Teixeira S.M."/>
            <person name="Murta S.M."/>
            <person name="Sincero T.C."/>
            <person name="Mendes T.A."/>
            <person name="Urmenyi T.P."/>
            <person name="Silva V.G."/>
            <person name="da Rocha W.D."/>
            <person name="Andersson B."/>
            <person name="Romanha A.J."/>
            <person name="Steindel M."/>
            <person name="de Vasconcelos A.T."/>
            <person name="Grisard E.C."/>
        </authorList>
    </citation>
    <scope>NUCLEOTIDE SEQUENCE [LARGE SCALE GENOMIC DNA]</scope>
    <source>
        <strain evidence="2 3">SC58</strain>
    </source>
</reference>
<dbReference type="Gene3D" id="1.20.1280.50">
    <property type="match status" value="1"/>
</dbReference>
<keyword evidence="3" id="KW-1185">Reference proteome</keyword>
<protein>
    <recommendedName>
        <fullName evidence="1">F-box domain-containing protein</fullName>
    </recommendedName>
</protein>
<proteinExistence type="predicted"/>
<sequence>MPAARREPPPPPARRRRRPFMTSFVDSVLPFLPAKDLLVCAGVCQIWREEANSLSLWRALLAANPATAIYAYSRLPVREIQKIVLQSTSLPVMETTYVEHDFTSNGGGFVQNLENGAEALSITFTHRQTTNRVCERGFSSGLSFPRTVHNEVGGPNFEIKTTYADLKRRAESLMKEMGSLESYISLLKEQAFASTRTLDSLCQHLPSSGAVLLHRECLREWKRLKLFEELVVNSLYSSIECPPPCGGVRSFVHAEMVGLGEVGSLFHLHWCRFKTALPLNDIYFDYVNLLYSYGPGTLYPIKLSLLEEAEGKRNLMCFSRLRDIVNDVINLKYGESRNISWNCLLQCLEKK</sequence>
<dbReference type="Pfam" id="PF12937">
    <property type="entry name" value="F-box-like"/>
    <property type="match status" value="1"/>
</dbReference>
<gene>
    <name evidence="2" type="ORF">TRSC58_02371</name>
</gene>
<dbReference type="Proteomes" id="UP000031737">
    <property type="component" value="Unassembled WGS sequence"/>
</dbReference>
<dbReference type="InterPro" id="IPR036047">
    <property type="entry name" value="F-box-like_dom_sf"/>
</dbReference>
<evidence type="ECO:0000313" key="2">
    <source>
        <dbReference type="EMBL" id="ESL09904.1"/>
    </source>
</evidence>
<accession>A0A061J4U9</accession>
<organism evidence="2 3">
    <name type="scientific">Trypanosoma rangeli SC58</name>
    <dbReference type="NCBI Taxonomy" id="429131"/>
    <lineage>
        <taxon>Eukaryota</taxon>
        <taxon>Discoba</taxon>
        <taxon>Euglenozoa</taxon>
        <taxon>Kinetoplastea</taxon>
        <taxon>Metakinetoplastina</taxon>
        <taxon>Trypanosomatida</taxon>
        <taxon>Trypanosomatidae</taxon>
        <taxon>Trypanosoma</taxon>
        <taxon>Herpetosoma</taxon>
    </lineage>
</organism>
<dbReference type="InterPro" id="IPR001810">
    <property type="entry name" value="F-box_dom"/>
</dbReference>
<evidence type="ECO:0000259" key="1">
    <source>
        <dbReference type="Pfam" id="PF12937"/>
    </source>
</evidence>
<name>A0A061J4U9_TRYRA</name>
<dbReference type="VEuPathDB" id="TriTrypDB:TRSC58_02371"/>
<comment type="caution">
    <text evidence="2">The sequence shown here is derived from an EMBL/GenBank/DDBJ whole genome shotgun (WGS) entry which is preliminary data.</text>
</comment>
<dbReference type="EMBL" id="AUPL01002371">
    <property type="protein sequence ID" value="ESL09904.1"/>
    <property type="molecule type" value="Genomic_DNA"/>
</dbReference>
<evidence type="ECO:0000313" key="3">
    <source>
        <dbReference type="Proteomes" id="UP000031737"/>
    </source>
</evidence>
<dbReference type="SUPFAM" id="SSF81383">
    <property type="entry name" value="F-box domain"/>
    <property type="match status" value="1"/>
</dbReference>
<feature type="domain" description="F-box" evidence="1">
    <location>
        <begin position="28"/>
        <end position="60"/>
    </location>
</feature>
<dbReference type="AlphaFoldDB" id="A0A061J4U9"/>